<accession>A0ABC8T0N9</accession>
<keyword evidence="3" id="KW-1185">Reference proteome</keyword>
<dbReference type="AlphaFoldDB" id="A0ABC8T0N9"/>
<comment type="caution">
    <text evidence="2">The sequence shown here is derived from an EMBL/GenBank/DDBJ whole genome shotgun (WGS) entry which is preliminary data.</text>
</comment>
<evidence type="ECO:0000313" key="2">
    <source>
        <dbReference type="EMBL" id="CAK9161666.1"/>
    </source>
</evidence>
<organism evidence="2 3">
    <name type="scientific">Ilex paraguariensis</name>
    <name type="common">yerba mate</name>
    <dbReference type="NCBI Taxonomy" id="185542"/>
    <lineage>
        <taxon>Eukaryota</taxon>
        <taxon>Viridiplantae</taxon>
        <taxon>Streptophyta</taxon>
        <taxon>Embryophyta</taxon>
        <taxon>Tracheophyta</taxon>
        <taxon>Spermatophyta</taxon>
        <taxon>Magnoliopsida</taxon>
        <taxon>eudicotyledons</taxon>
        <taxon>Gunneridae</taxon>
        <taxon>Pentapetalae</taxon>
        <taxon>asterids</taxon>
        <taxon>campanulids</taxon>
        <taxon>Aquifoliales</taxon>
        <taxon>Aquifoliaceae</taxon>
        <taxon>Ilex</taxon>
    </lineage>
</organism>
<dbReference type="EMBL" id="CAUOFW020003724">
    <property type="protein sequence ID" value="CAK9161666.1"/>
    <property type="molecule type" value="Genomic_DNA"/>
</dbReference>
<dbReference type="Proteomes" id="UP001642360">
    <property type="component" value="Unassembled WGS sequence"/>
</dbReference>
<proteinExistence type="predicted"/>
<feature type="region of interest" description="Disordered" evidence="1">
    <location>
        <begin position="92"/>
        <end position="137"/>
    </location>
</feature>
<reference evidence="2 3" key="1">
    <citation type="submission" date="2024-02" db="EMBL/GenBank/DDBJ databases">
        <authorList>
            <person name="Vignale AGUSTIN F."/>
            <person name="Sosa J E."/>
            <person name="Modenutti C."/>
        </authorList>
    </citation>
    <scope>NUCLEOTIDE SEQUENCE [LARGE SCALE GENOMIC DNA]</scope>
</reference>
<gene>
    <name evidence="2" type="ORF">ILEXP_LOCUS30487</name>
</gene>
<dbReference type="Gene3D" id="1.10.10.60">
    <property type="entry name" value="Homeodomain-like"/>
    <property type="match status" value="1"/>
</dbReference>
<evidence type="ECO:0000313" key="3">
    <source>
        <dbReference type="Proteomes" id="UP001642360"/>
    </source>
</evidence>
<name>A0ABC8T0N9_9AQUA</name>
<evidence type="ECO:0000256" key="1">
    <source>
        <dbReference type="SAM" id="MobiDB-lite"/>
    </source>
</evidence>
<protein>
    <submittedName>
        <fullName evidence="2">Uncharacterized protein</fullName>
    </submittedName>
</protein>
<sequence>MFDMMVWKEVKALSEKSGAPLFADDILYRFPGLKGGRFWKEEHDLSLLRAVLKHGYGRWQAIVDDKDLRVLEIICQELNLPFVNLPVPGASQAQVPAPGGPQAQVTASGSSQAQESENVVSAEVPGNQSKVTGEGNDLGADVAQGTTDSANRAQLYQDPSTLYHFREMQRRQVEFIKKRVLLLEKALNAEYQKEFFVSSLLWICYVTC</sequence>
<feature type="compositionally biased region" description="Polar residues" evidence="1">
    <location>
        <begin position="103"/>
        <end position="119"/>
    </location>
</feature>